<comment type="caution">
    <text evidence="2">The sequence shown here is derived from an EMBL/GenBank/DDBJ whole genome shotgun (WGS) entry which is preliminary data.</text>
</comment>
<accession>A0AAD3T8K8</accession>
<evidence type="ECO:0000313" key="3">
    <source>
        <dbReference type="Proteomes" id="UP001279734"/>
    </source>
</evidence>
<dbReference type="AlphaFoldDB" id="A0AAD3T8K8"/>
<proteinExistence type="predicted"/>
<dbReference type="Proteomes" id="UP001279734">
    <property type="component" value="Unassembled WGS sequence"/>
</dbReference>
<protein>
    <submittedName>
        <fullName evidence="2">Uncharacterized protein</fullName>
    </submittedName>
</protein>
<feature type="compositionally biased region" description="Polar residues" evidence="1">
    <location>
        <begin position="103"/>
        <end position="118"/>
    </location>
</feature>
<keyword evidence="3" id="KW-1185">Reference proteome</keyword>
<organism evidence="2 3">
    <name type="scientific">Nepenthes gracilis</name>
    <name type="common">Slender pitcher plant</name>
    <dbReference type="NCBI Taxonomy" id="150966"/>
    <lineage>
        <taxon>Eukaryota</taxon>
        <taxon>Viridiplantae</taxon>
        <taxon>Streptophyta</taxon>
        <taxon>Embryophyta</taxon>
        <taxon>Tracheophyta</taxon>
        <taxon>Spermatophyta</taxon>
        <taxon>Magnoliopsida</taxon>
        <taxon>eudicotyledons</taxon>
        <taxon>Gunneridae</taxon>
        <taxon>Pentapetalae</taxon>
        <taxon>Caryophyllales</taxon>
        <taxon>Nepenthaceae</taxon>
        <taxon>Nepenthes</taxon>
    </lineage>
</organism>
<feature type="region of interest" description="Disordered" evidence="1">
    <location>
        <begin position="27"/>
        <end position="59"/>
    </location>
</feature>
<evidence type="ECO:0000313" key="2">
    <source>
        <dbReference type="EMBL" id="GMH24833.1"/>
    </source>
</evidence>
<feature type="region of interest" description="Disordered" evidence="1">
    <location>
        <begin position="88"/>
        <end position="118"/>
    </location>
</feature>
<feature type="compositionally biased region" description="Basic and acidic residues" evidence="1">
    <location>
        <begin position="176"/>
        <end position="185"/>
    </location>
</feature>
<feature type="region of interest" description="Disordered" evidence="1">
    <location>
        <begin position="151"/>
        <end position="210"/>
    </location>
</feature>
<feature type="compositionally biased region" description="Basic residues" evidence="1">
    <location>
        <begin position="49"/>
        <end position="59"/>
    </location>
</feature>
<name>A0AAD3T8K8_NEPGR</name>
<sequence length="210" mass="24080">MLPHHAATQAHAKLINCDPRVPNRLASYANPPPSMPNNHRAYSANQVKPSRRRPTPTSRWHQRIKMARKDIGPKFNAAKQDSIRMRRQAAAKAHQRMKDATRTICSRSTNPRSSNLQASAGTIAISRSSREYISVSAEYRAKTYFPMSLQPQAQLQQQRDTRHQKPTSSSQFNPRRWLDRDELHQQQEQPTKKPTRQQSIPNPAIALHQN</sequence>
<reference evidence="2" key="1">
    <citation type="submission" date="2023-05" db="EMBL/GenBank/DDBJ databases">
        <title>Nepenthes gracilis genome sequencing.</title>
        <authorList>
            <person name="Fukushima K."/>
        </authorList>
    </citation>
    <scope>NUCLEOTIDE SEQUENCE</scope>
    <source>
        <strain evidence="2">SING2019-196</strain>
    </source>
</reference>
<dbReference type="EMBL" id="BSYO01000028">
    <property type="protein sequence ID" value="GMH24833.1"/>
    <property type="molecule type" value="Genomic_DNA"/>
</dbReference>
<evidence type="ECO:0000256" key="1">
    <source>
        <dbReference type="SAM" id="MobiDB-lite"/>
    </source>
</evidence>
<gene>
    <name evidence="2" type="ORF">Nepgr_026676</name>
</gene>